<evidence type="ECO:0000313" key="2">
    <source>
        <dbReference type="Proteomes" id="UP000269396"/>
    </source>
</evidence>
<evidence type="ECO:0000313" key="1">
    <source>
        <dbReference type="EMBL" id="VDP41408.1"/>
    </source>
</evidence>
<sequence>MADFVILLRSGFSRWEAAKAQLATASGSTLGAILTLCANASVTGKY</sequence>
<organism evidence="1 2">
    <name type="scientific">Schistosoma mattheei</name>
    <dbReference type="NCBI Taxonomy" id="31246"/>
    <lineage>
        <taxon>Eukaryota</taxon>
        <taxon>Metazoa</taxon>
        <taxon>Spiralia</taxon>
        <taxon>Lophotrochozoa</taxon>
        <taxon>Platyhelminthes</taxon>
        <taxon>Trematoda</taxon>
        <taxon>Digenea</taxon>
        <taxon>Strigeidida</taxon>
        <taxon>Schistosomatoidea</taxon>
        <taxon>Schistosomatidae</taxon>
        <taxon>Schistosoma</taxon>
    </lineage>
</organism>
<dbReference type="EMBL" id="UZAL01028461">
    <property type="protein sequence ID" value="VDP41408.1"/>
    <property type="molecule type" value="Genomic_DNA"/>
</dbReference>
<name>A0A183P094_9TREM</name>
<dbReference type="STRING" id="31246.A0A183P094"/>
<keyword evidence="2" id="KW-1185">Reference proteome</keyword>
<protein>
    <submittedName>
        <fullName evidence="1">Uncharacterized protein</fullName>
    </submittedName>
</protein>
<gene>
    <name evidence="1" type="ORF">SMTD_LOCUS7780</name>
</gene>
<dbReference type="AlphaFoldDB" id="A0A183P094"/>
<dbReference type="Proteomes" id="UP000269396">
    <property type="component" value="Unassembled WGS sequence"/>
</dbReference>
<reference evidence="1 2" key="1">
    <citation type="submission" date="2018-11" db="EMBL/GenBank/DDBJ databases">
        <authorList>
            <consortium name="Pathogen Informatics"/>
        </authorList>
    </citation>
    <scope>NUCLEOTIDE SEQUENCE [LARGE SCALE GENOMIC DNA]</scope>
    <source>
        <strain>Denwood</strain>
        <strain evidence="2">Zambia</strain>
    </source>
</reference>
<accession>A0A183P094</accession>
<proteinExistence type="predicted"/>